<dbReference type="EMBL" id="QGKX02000004">
    <property type="protein sequence ID" value="KAF3602647.1"/>
    <property type="molecule type" value="Genomic_DNA"/>
</dbReference>
<proteinExistence type="predicted"/>
<organism evidence="2 3">
    <name type="scientific">Brassica cretica</name>
    <name type="common">Mustard</name>
    <dbReference type="NCBI Taxonomy" id="69181"/>
    <lineage>
        <taxon>Eukaryota</taxon>
        <taxon>Viridiplantae</taxon>
        <taxon>Streptophyta</taxon>
        <taxon>Embryophyta</taxon>
        <taxon>Tracheophyta</taxon>
        <taxon>Spermatophyta</taxon>
        <taxon>Magnoliopsida</taxon>
        <taxon>eudicotyledons</taxon>
        <taxon>Gunneridae</taxon>
        <taxon>Pentapetalae</taxon>
        <taxon>rosids</taxon>
        <taxon>malvids</taxon>
        <taxon>Brassicales</taxon>
        <taxon>Brassicaceae</taxon>
        <taxon>Brassiceae</taxon>
        <taxon>Brassica</taxon>
    </lineage>
</organism>
<feature type="region of interest" description="Disordered" evidence="1">
    <location>
        <begin position="49"/>
        <end position="82"/>
    </location>
</feature>
<reference evidence="2" key="1">
    <citation type="submission" date="2019-12" db="EMBL/GenBank/DDBJ databases">
        <title>Genome sequencing and annotation of Brassica cretica.</title>
        <authorList>
            <person name="Studholme D.J."/>
            <person name="Sarris P."/>
        </authorList>
    </citation>
    <scope>NUCLEOTIDE SEQUENCE</scope>
    <source>
        <strain evidence="2">PFS-109/04</strain>
        <tissue evidence="2">Leaf</tissue>
    </source>
</reference>
<comment type="caution">
    <text evidence="2">The sequence shown here is derived from an EMBL/GenBank/DDBJ whole genome shotgun (WGS) entry which is preliminary data.</text>
</comment>
<dbReference type="Proteomes" id="UP000712600">
    <property type="component" value="Unassembled WGS sequence"/>
</dbReference>
<name>A0A8S9SP15_BRACR</name>
<sequence>MKKVLIHFGLNLMKCYLRMPFEDQAERCSIEIVEQEIKLPMQVHLELRGRDEDGLADPARPSDGHDLSSPSNGQADHVVDPARPSAELDWFNQYPVAQVMPVLLKGGQSTPSSSADGRA</sequence>
<protein>
    <submittedName>
        <fullName evidence="2">Uncharacterized protein</fullName>
    </submittedName>
</protein>
<evidence type="ECO:0000256" key="1">
    <source>
        <dbReference type="SAM" id="MobiDB-lite"/>
    </source>
</evidence>
<evidence type="ECO:0000313" key="3">
    <source>
        <dbReference type="Proteomes" id="UP000712600"/>
    </source>
</evidence>
<dbReference type="AlphaFoldDB" id="A0A8S9SP15"/>
<accession>A0A8S9SP15</accession>
<gene>
    <name evidence="2" type="ORF">F2Q69_00035008</name>
</gene>
<evidence type="ECO:0000313" key="2">
    <source>
        <dbReference type="EMBL" id="KAF3602647.1"/>
    </source>
</evidence>